<dbReference type="GO" id="GO:0005249">
    <property type="term" value="F:voltage-gated potassium channel activity"/>
    <property type="evidence" value="ECO:0007669"/>
    <property type="project" value="InterPro"/>
</dbReference>
<dbReference type="GO" id="GO:0001508">
    <property type="term" value="P:action potential"/>
    <property type="evidence" value="ECO:0007669"/>
    <property type="project" value="TreeGrafter"/>
</dbReference>
<dbReference type="InterPro" id="IPR003968">
    <property type="entry name" value="K_chnl_volt-dep_Kv"/>
</dbReference>
<feature type="non-terminal residue" evidence="16">
    <location>
        <position position="1"/>
    </location>
</feature>
<keyword evidence="11 14" id="KW-0472">Membrane</keyword>
<dbReference type="STRING" id="885580.ENSFDAP00000009555"/>
<dbReference type="InterPro" id="IPR005821">
    <property type="entry name" value="Ion_trans_dom"/>
</dbReference>
<dbReference type="Gene3D" id="1.10.287.70">
    <property type="match status" value="1"/>
</dbReference>
<dbReference type="Proteomes" id="UP000028990">
    <property type="component" value="Unassembled WGS sequence"/>
</dbReference>
<dbReference type="GO" id="GO:0008076">
    <property type="term" value="C:voltage-gated potassium channel complex"/>
    <property type="evidence" value="ECO:0007669"/>
    <property type="project" value="InterPro"/>
</dbReference>
<evidence type="ECO:0000313" key="16">
    <source>
        <dbReference type="EMBL" id="KFO37221.1"/>
    </source>
</evidence>
<dbReference type="SUPFAM" id="SSF81324">
    <property type="entry name" value="Voltage-gated potassium channels"/>
    <property type="match status" value="1"/>
</dbReference>
<dbReference type="eggNOG" id="KOG3713">
    <property type="taxonomic scope" value="Eukaryota"/>
</dbReference>
<keyword evidence="4" id="KW-0633">Potassium transport</keyword>
<evidence type="ECO:0000256" key="1">
    <source>
        <dbReference type="ARBA" id="ARBA00004651"/>
    </source>
</evidence>
<proteinExistence type="predicted"/>
<dbReference type="EMBL" id="KN121007">
    <property type="protein sequence ID" value="KFO37221.1"/>
    <property type="molecule type" value="Genomic_DNA"/>
</dbReference>
<feature type="domain" description="Ion transport" evidence="15">
    <location>
        <begin position="3"/>
        <end position="240"/>
    </location>
</feature>
<keyword evidence="7" id="KW-0851">Voltage-gated channel</keyword>
<keyword evidence="2" id="KW-0813">Transport</keyword>
<evidence type="ECO:0000256" key="7">
    <source>
        <dbReference type="ARBA" id="ARBA00022882"/>
    </source>
</evidence>
<evidence type="ECO:0000256" key="14">
    <source>
        <dbReference type="SAM" id="Phobius"/>
    </source>
</evidence>
<keyword evidence="6" id="KW-0631">Potassium channel</keyword>
<dbReference type="PRINTS" id="PR00169">
    <property type="entry name" value="KCHANNEL"/>
</dbReference>
<feature type="transmembrane region" description="Helical" evidence="14">
    <location>
        <begin position="210"/>
        <end position="234"/>
    </location>
</feature>
<feature type="region of interest" description="Disordered" evidence="13">
    <location>
        <begin position="242"/>
        <end position="287"/>
    </location>
</feature>
<dbReference type="AlphaFoldDB" id="A0A091ENL9"/>
<evidence type="ECO:0000256" key="5">
    <source>
        <dbReference type="ARBA" id="ARBA00022692"/>
    </source>
</evidence>
<evidence type="ECO:0000256" key="8">
    <source>
        <dbReference type="ARBA" id="ARBA00022958"/>
    </source>
</evidence>
<evidence type="ECO:0000256" key="13">
    <source>
        <dbReference type="SAM" id="MobiDB-lite"/>
    </source>
</evidence>
<dbReference type="PRINTS" id="PR01491">
    <property type="entry name" value="KVCHANNEL"/>
</dbReference>
<feature type="transmembrane region" description="Helical" evidence="14">
    <location>
        <begin position="148"/>
        <end position="166"/>
    </location>
</feature>
<evidence type="ECO:0000256" key="4">
    <source>
        <dbReference type="ARBA" id="ARBA00022538"/>
    </source>
</evidence>
<protein>
    <submittedName>
        <fullName evidence="16">Potassium voltage-gated channel subfamily G member 2</fullName>
    </submittedName>
</protein>
<dbReference type="Gene3D" id="1.20.120.350">
    <property type="entry name" value="Voltage-gated potassium channels. Chain C"/>
    <property type="match status" value="1"/>
</dbReference>
<keyword evidence="3" id="KW-1003">Cell membrane</keyword>
<evidence type="ECO:0000256" key="6">
    <source>
        <dbReference type="ARBA" id="ARBA00022826"/>
    </source>
</evidence>
<dbReference type="FunFam" id="1.10.287.70:FF:000005">
    <property type="entry name" value="potassium voltage-gated channel subfamily G member 1"/>
    <property type="match status" value="1"/>
</dbReference>
<keyword evidence="17" id="KW-1185">Reference proteome</keyword>
<keyword evidence="8" id="KW-0630">Potassium</keyword>
<dbReference type="Pfam" id="PF00520">
    <property type="entry name" value="Ion_trans"/>
    <property type="match status" value="1"/>
</dbReference>
<evidence type="ECO:0000256" key="2">
    <source>
        <dbReference type="ARBA" id="ARBA00022448"/>
    </source>
</evidence>
<sequence length="287" mass="31046">AGKLFACVSVAFVAVTAVGLCLSTMPDIRAEEERGECSAKCHSLFVLETVCVAWFSFEFLLRSLQAESKCAFLRTPLNIIDILAILPFYVSLLLGLAAGPAGSKLLERAGLVLRLLRALRVLYVMRLARHSLGLRSLGLTVRRCAREFGLLLLFLCVAMALFAPLVHLAERELGAHRDFSSVPASYWWAVISMTTVGYGDMVPRSLPGQVVALSSILSGILLMAFPVTSIFHTFSRSYSELKEQQQRATSPEPALGEDSIREDSTRSATATEDSSPDLEGTSSAGGA</sequence>
<accession>A0A091ENL9</accession>
<gene>
    <name evidence="16" type="ORF">H920_01372</name>
</gene>
<dbReference type="InterPro" id="IPR028325">
    <property type="entry name" value="VG_K_chnl"/>
</dbReference>
<feature type="transmembrane region" description="Helical" evidence="14">
    <location>
        <begin position="82"/>
        <end position="99"/>
    </location>
</feature>
<evidence type="ECO:0000256" key="11">
    <source>
        <dbReference type="ARBA" id="ARBA00023136"/>
    </source>
</evidence>
<dbReference type="InterPro" id="IPR027359">
    <property type="entry name" value="Volt_channel_dom_sf"/>
</dbReference>
<dbReference type="PANTHER" id="PTHR11537">
    <property type="entry name" value="VOLTAGE-GATED POTASSIUM CHANNEL"/>
    <property type="match status" value="1"/>
</dbReference>
<feature type="transmembrane region" description="Helical" evidence="14">
    <location>
        <begin position="43"/>
        <end position="61"/>
    </location>
</feature>
<name>A0A091ENL9_FUKDA</name>
<keyword evidence="5 14" id="KW-0812">Transmembrane</keyword>
<reference evidence="16 17" key="1">
    <citation type="submission" date="2013-11" db="EMBL/GenBank/DDBJ databases">
        <title>The Damaraland mole rat (Fukomys damarensis) genome and evolution of African mole rats.</title>
        <authorList>
            <person name="Gladyshev V.N."/>
            <person name="Fang X."/>
        </authorList>
    </citation>
    <scope>NUCLEOTIDE SEQUENCE [LARGE SCALE GENOMIC DNA]</scope>
    <source>
        <tissue evidence="16">Liver</tissue>
    </source>
</reference>
<keyword evidence="10" id="KW-0406">Ion transport</keyword>
<evidence type="ECO:0000256" key="10">
    <source>
        <dbReference type="ARBA" id="ARBA00023065"/>
    </source>
</evidence>
<organism evidence="16 17">
    <name type="scientific">Fukomys damarensis</name>
    <name type="common">Damaraland mole rat</name>
    <name type="synonym">Cryptomys damarensis</name>
    <dbReference type="NCBI Taxonomy" id="885580"/>
    <lineage>
        <taxon>Eukaryota</taxon>
        <taxon>Metazoa</taxon>
        <taxon>Chordata</taxon>
        <taxon>Craniata</taxon>
        <taxon>Vertebrata</taxon>
        <taxon>Euteleostomi</taxon>
        <taxon>Mammalia</taxon>
        <taxon>Eutheria</taxon>
        <taxon>Euarchontoglires</taxon>
        <taxon>Glires</taxon>
        <taxon>Rodentia</taxon>
        <taxon>Hystricomorpha</taxon>
        <taxon>Bathyergidae</taxon>
        <taxon>Fukomys</taxon>
    </lineage>
</organism>
<comment type="subcellular location">
    <subcellularLocation>
        <location evidence="1">Cell membrane</location>
        <topology evidence="1">Multi-pass membrane protein</topology>
    </subcellularLocation>
</comment>
<keyword evidence="12" id="KW-0407">Ion channel</keyword>
<evidence type="ECO:0000313" key="17">
    <source>
        <dbReference type="Proteomes" id="UP000028990"/>
    </source>
</evidence>
<evidence type="ECO:0000256" key="9">
    <source>
        <dbReference type="ARBA" id="ARBA00022989"/>
    </source>
</evidence>
<evidence type="ECO:0000256" key="3">
    <source>
        <dbReference type="ARBA" id="ARBA00022475"/>
    </source>
</evidence>
<dbReference type="PANTHER" id="PTHR11537:SF90">
    <property type="entry name" value="POTASSIUM VOLTAGE-GATED CHANNEL SUBFAMILY G MEMBER 2"/>
    <property type="match status" value="1"/>
</dbReference>
<keyword evidence="9 14" id="KW-1133">Transmembrane helix</keyword>
<evidence type="ECO:0000259" key="15">
    <source>
        <dbReference type="Pfam" id="PF00520"/>
    </source>
</evidence>
<evidence type="ECO:0000256" key="12">
    <source>
        <dbReference type="ARBA" id="ARBA00023303"/>
    </source>
</evidence>